<accession>A0ABV5BHD7</accession>
<comment type="caution">
    <text evidence="4">The sequence shown here is derived from an EMBL/GenBank/DDBJ whole genome shotgun (WGS) entry which is preliminary data.</text>
</comment>
<dbReference type="Pfam" id="PF19278">
    <property type="entry name" value="Hydant_A_C"/>
    <property type="match status" value="1"/>
</dbReference>
<evidence type="ECO:0000259" key="1">
    <source>
        <dbReference type="Pfam" id="PF01968"/>
    </source>
</evidence>
<feature type="domain" description="Hydantoinase/oxoprolinase N-terminal" evidence="2">
    <location>
        <begin position="6"/>
        <end position="180"/>
    </location>
</feature>
<feature type="domain" description="Acetophenone carboxylase-like C-terminal" evidence="3">
    <location>
        <begin position="505"/>
        <end position="669"/>
    </location>
</feature>
<dbReference type="InterPro" id="IPR002821">
    <property type="entry name" value="Hydantoinase_A"/>
</dbReference>
<name>A0ABV5BHD7_9BACL</name>
<dbReference type="SUPFAM" id="SSF53067">
    <property type="entry name" value="Actin-like ATPase domain"/>
    <property type="match status" value="1"/>
</dbReference>
<dbReference type="RefSeq" id="WP_375528785.1">
    <property type="nucleotide sequence ID" value="NZ_JBHILM010000058.1"/>
</dbReference>
<dbReference type="PANTHER" id="PTHR11365">
    <property type="entry name" value="5-OXOPROLINASE RELATED"/>
    <property type="match status" value="1"/>
</dbReference>
<reference evidence="4 5" key="1">
    <citation type="submission" date="2024-09" db="EMBL/GenBank/DDBJ databases">
        <authorList>
            <person name="Ruan L."/>
        </authorList>
    </citation>
    <scope>NUCLEOTIDE SEQUENCE [LARGE SCALE GENOMIC DNA]</scope>
    <source>
        <strain evidence="4 5">D33</strain>
    </source>
</reference>
<evidence type="ECO:0000259" key="2">
    <source>
        <dbReference type="Pfam" id="PF05378"/>
    </source>
</evidence>
<dbReference type="Pfam" id="PF01968">
    <property type="entry name" value="Hydantoinase_A"/>
    <property type="match status" value="1"/>
</dbReference>
<evidence type="ECO:0000313" key="5">
    <source>
        <dbReference type="Proteomes" id="UP001580407"/>
    </source>
</evidence>
<keyword evidence="5" id="KW-1185">Reference proteome</keyword>
<sequence>MGDSWRLGIDIGGTFTDLTIINNETGQLTNIKTPTVPADPAQGIANGLALLREKGINPQDIDYFVHGTTIGLNTLLQRRGETVALLVTEGFRDLLNLQRLRLPIPYDFRSRLPEPLIPRERVFTVKERLRHDGSVHTPLDMDSLDEAIRGVLASGAKGVVVCFLHSYKNPVHEQQAVARIAELAPGLGVNASSVLWSQMREYERAAMTSVNMYIQPNVQRYFETLQERLSGEGVRTRPFITQSNGGIMDIGTAAEAPVRTLFSGPAAGVIGAVQAARSAGIGNVITFDMGGTSADISIIEGGEPTFTQTNQLAGMPIMLPSVSMYSVGAGGGSYAWIDNGGLLKVGPESVGSTPGPACYGRGDKAALTDAFLLCGYLNPERFAAGNVRLYPERSAQAIQPVAQHLGLNEREAADRMIQVAGANMYAELSAVMEQHGFDPREFSLLAFGGGGPVTANFLAEEIQAQSVLVPPSPGTLCALGALTADFAYDAVLSLQQRFDDYPFEQLVREYDRLADQARTWLEQQQVSGLEGSTLYYSMDARYAGQAFEIELPLDRFMLEAGKGERIAEAFHELHRRQYGHSDEAAVLELINLRVRLVGHTQKPVTVSLPQADSELKPVGQRTIVYGGKEYEAGIYSRAAMKAGHQVEGPAVVEQDDTTVLILKGWYGEADGSGNLILKRKEVLA</sequence>
<dbReference type="InterPro" id="IPR045079">
    <property type="entry name" value="Oxoprolinase-like"/>
</dbReference>
<dbReference type="InterPro" id="IPR043129">
    <property type="entry name" value="ATPase_NBD"/>
</dbReference>
<evidence type="ECO:0000259" key="3">
    <source>
        <dbReference type="Pfam" id="PF19278"/>
    </source>
</evidence>
<dbReference type="EMBL" id="JBHILM010000058">
    <property type="protein sequence ID" value="MFB5685130.1"/>
    <property type="molecule type" value="Genomic_DNA"/>
</dbReference>
<protein>
    <submittedName>
        <fullName evidence="4">Hydantoinase/oxoprolinase family protein</fullName>
    </submittedName>
</protein>
<dbReference type="InterPro" id="IPR008040">
    <property type="entry name" value="Hydant_A_N"/>
</dbReference>
<feature type="domain" description="Hydantoinase A/oxoprolinase" evidence="1">
    <location>
        <begin position="206"/>
        <end position="488"/>
    </location>
</feature>
<dbReference type="Pfam" id="PF05378">
    <property type="entry name" value="Hydant_A_N"/>
    <property type="match status" value="1"/>
</dbReference>
<dbReference type="PANTHER" id="PTHR11365:SF23">
    <property type="entry name" value="HYPOTHETICAL 5-OXOPROLINASE (EUROFUNG)-RELATED"/>
    <property type="match status" value="1"/>
</dbReference>
<dbReference type="InterPro" id="IPR049517">
    <property type="entry name" value="ACX-like_C"/>
</dbReference>
<gene>
    <name evidence="4" type="ORF">ACE3NQ_29905</name>
</gene>
<proteinExistence type="predicted"/>
<evidence type="ECO:0000313" key="4">
    <source>
        <dbReference type="EMBL" id="MFB5685130.1"/>
    </source>
</evidence>
<dbReference type="Proteomes" id="UP001580407">
    <property type="component" value="Unassembled WGS sequence"/>
</dbReference>
<organism evidence="4 5">
    <name type="scientific">Paenibacillus terreus</name>
    <dbReference type="NCBI Taxonomy" id="1387834"/>
    <lineage>
        <taxon>Bacteria</taxon>
        <taxon>Bacillati</taxon>
        <taxon>Bacillota</taxon>
        <taxon>Bacilli</taxon>
        <taxon>Bacillales</taxon>
        <taxon>Paenibacillaceae</taxon>
        <taxon>Paenibacillus</taxon>
    </lineage>
</organism>